<dbReference type="EMBL" id="UINC01073064">
    <property type="protein sequence ID" value="SVC09162.1"/>
    <property type="molecule type" value="Genomic_DNA"/>
</dbReference>
<protein>
    <submittedName>
        <fullName evidence="1">Uncharacterized protein</fullName>
    </submittedName>
</protein>
<reference evidence="1" key="1">
    <citation type="submission" date="2018-05" db="EMBL/GenBank/DDBJ databases">
        <authorList>
            <person name="Lanie J.A."/>
            <person name="Ng W.-L."/>
            <person name="Kazmierczak K.M."/>
            <person name="Andrzejewski T.M."/>
            <person name="Davidsen T.M."/>
            <person name="Wayne K.J."/>
            <person name="Tettelin H."/>
            <person name="Glass J.I."/>
            <person name="Rusch D."/>
            <person name="Podicherti R."/>
            <person name="Tsui H.-C.T."/>
            <person name="Winkler M.E."/>
        </authorList>
    </citation>
    <scope>NUCLEOTIDE SEQUENCE</scope>
</reference>
<sequence>VIKQIIPVNELAKTKLKVSLNSEIPTGYG</sequence>
<proteinExistence type="predicted"/>
<name>A0A382JCT0_9ZZZZ</name>
<gene>
    <name evidence="1" type="ORF">METZ01_LOCUS262016</name>
</gene>
<feature type="non-terminal residue" evidence="1">
    <location>
        <position position="29"/>
    </location>
</feature>
<accession>A0A382JCT0</accession>
<organism evidence="1">
    <name type="scientific">marine metagenome</name>
    <dbReference type="NCBI Taxonomy" id="408172"/>
    <lineage>
        <taxon>unclassified sequences</taxon>
        <taxon>metagenomes</taxon>
        <taxon>ecological metagenomes</taxon>
    </lineage>
</organism>
<feature type="non-terminal residue" evidence="1">
    <location>
        <position position="1"/>
    </location>
</feature>
<evidence type="ECO:0000313" key="1">
    <source>
        <dbReference type="EMBL" id="SVC09162.1"/>
    </source>
</evidence>
<dbReference type="AlphaFoldDB" id="A0A382JCT0"/>